<dbReference type="EMBL" id="ACQA01000002">
    <property type="protein sequence ID" value="EEQ93186.1"/>
    <property type="molecule type" value="Genomic_DNA"/>
</dbReference>
<organism evidence="1 2">
    <name type="scientific">Brucella intermedia LMG 3301</name>
    <dbReference type="NCBI Taxonomy" id="641118"/>
    <lineage>
        <taxon>Bacteria</taxon>
        <taxon>Pseudomonadati</taxon>
        <taxon>Pseudomonadota</taxon>
        <taxon>Alphaproteobacteria</taxon>
        <taxon>Hyphomicrobiales</taxon>
        <taxon>Brucellaceae</taxon>
        <taxon>Brucella/Ochrobactrum group</taxon>
        <taxon>Brucella</taxon>
    </lineage>
</organism>
<dbReference type="Proteomes" id="UP000004386">
    <property type="component" value="Unassembled WGS sequence"/>
</dbReference>
<comment type="caution">
    <text evidence="1">The sequence shown here is derived from an EMBL/GenBank/DDBJ whole genome shotgun (WGS) entry which is preliminary data.</text>
</comment>
<proteinExistence type="predicted"/>
<sequence>MSKNIVKLFDIGLITAISCFYIDEIQGLQGKSSHISPNSKSLAWLRLAETSTYSA</sequence>
<dbReference type="AlphaFoldDB" id="C4WMI8"/>
<evidence type="ECO:0000313" key="2">
    <source>
        <dbReference type="Proteomes" id="UP000004386"/>
    </source>
</evidence>
<evidence type="ECO:0000313" key="1">
    <source>
        <dbReference type="EMBL" id="EEQ93186.1"/>
    </source>
</evidence>
<name>C4WMI8_9HYPH</name>
<gene>
    <name evidence="1" type="ORF">OINT_2000322</name>
</gene>
<dbReference type="HOGENOM" id="CLU_3027834_0_0_5"/>
<reference evidence="1 2" key="1">
    <citation type="submission" date="2009-05" db="EMBL/GenBank/DDBJ databases">
        <authorList>
            <person name="Setubal J.C."/>
            <person name="Boyle S."/>
            <person name="Crasta O.R."/>
            <person name="Gillespie J.J."/>
            <person name="Kenyon R.W."/>
            <person name="Lu J."/>
            <person name="Mane S."/>
            <person name="Nagrani S."/>
            <person name="Shallom J.M."/>
            <person name="Shallom S."/>
            <person name="Shukla M."/>
            <person name="Snyder E.E."/>
            <person name="Sobral B.W."/>
            <person name="Wattam A.R."/>
            <person name="Will R."/>
            <person name="Williams K."/>
            <person name="Yoo H."/>
            <person name="Munk C."/>
            <person name="Tapia R."/>
            <person name="Green L."/>
            <person name="Rogers Y."/>
            <person name="Detter J.C."/>
            <person name="Bruce D."/>
            <person name="Brettin T.S."/>
            <person name="Tsolis R."/>
        </authorList>
    </citation>
    <scope>NUCLEOTIDE SEQUENCE [LARGE SCALE GENOMIC DNA]</scope>
    <source>
        <strain evidence="1 2">LMG 3301</strain>
    </source>
</reference>
<protein>
    <submittedName>
        <fullName evidence="1">Uncharacterized protein</fullName>
    </submittedName>
</protein>
<accession>C4WMI8</accession>